<keyword evidence="2" id="KW-1185">Reference proteome</keyword>
<evidence type="ECO:0000313" key="1">
    <source>
        <dbReference type="EMBL" id="MCM2563855.1"/>
    </source>
</evidence>
<protein>
    <submittedName>
        <fullName evidence="1">ParB N-terminal domain-containing protein</fullName>
    </submittedName>
</protein>
<comment type="caution">
    <text evidence="1">The sequence shown here is derived from an EMBL/GenBank/DDBJ whole genome shotgun (WGS) entry which is preliminary data.</text>
</comment>
<evidence type="ECO:0000313" key="2">
    <source>
        <dbReference type="Proteomes" id="UP001203036"/>
    </source>
</evidence>
<sequence>MAKRKRLSAPNPIFLDGADAQAPAPSQGPAALAATRAPIADVARDSSAAAALDEVVGEMARAREEGRLITRLPLDRIKLDHLVRDRVVIDDEDMQALITSIEMRGQQTPIEVVATGDDRYGLISGWRRCQAIARLHDQGKGDGSVLAIQRQPESASDAYRAMVEENEIRAGLSYFERARIVHVAVGQRVFQTQKEALQSLFSAASRARRSKIGSFVSLVQVLGEALRFPQAIGERLGLRLAKLIEADPEAAAALARDLAEAPAKTAEDEQARLARWAARLEQGATRTPPHRSAAQASTPRPGLVARYHPDKNRLELSGEALTGEMRQALMRWLEGWR</sequence>
<proteinExistence type="predicted"/>
<organism evidence="1 2">
    <name type="scientific">Lutimaribacter degradans</name>
    <dbReference type="NCBI Taxonomy" id="2945989"/>
    <lineage>
        <taxon>Bacteria</taxon>
        <taxon>Pseudomonadati</taxon>
        <taxon>Pseudomonadota</taxon>
        <taxon>Alphaproteobacteria</taxon>
        <taxon>Rhodobacterales</taxon>
        <taxon>Roseobacteraceae</taxon>
        <taxon>Lutimaribacter</taxon>
    </lineage>
</organism>
<dbReference type="EMBL" id="JAMQGO010000019">
    <property type="protein sequence ID" value="MCM2563855.1"/>
    <property type="molecule type" value="Genomic_DNA"/>
</dbReference>
<gene>
    <name evidence="1" type="ORF">M8744_17030</name>
</gene>
<accession>A0ACC6A198</accession>
<reference evidence="1" key="1">
    <citation type="submission" date="2022-06" db="EMBL/GenBank/DDBJ databases">
        <title>Lutimaribacter sp. EGI FJ00013, a novel bacterium isolated from a salt lake sediment enrichment.</title>
        <authorList>
            <person name="Gao L."/>
            <person name="Fang B.-Z."/>
            <person name="Li W.-J."/>
        </authorList>
    </citation>
    <scope>NUCLEOTIDE SEQUENCE</scope>
    <source>
        <strain evidence="1">EGI FJ00013</strain>
    </source>
</reference>
<dbReference type="Proteomes" id="UP001203036">
    <property type="component" value="Unassembled WGS sequence"/>
</dbReference>
<name>A0ACC6A198_9RHOB</name>